<dbReference type="PANTHER" id="PTHR34820">
    <property type="entry name" value="INNER MEMBRANE PROTEIN YEBZ"/>
    <property type="match status" value="1"/>
</dbReference>
<dbReference type="GO" id="GO:0006825">
    <property type="term" value="P:copper ion transport"/>
    <property type="evidence" value="ECO:0007669"/>
    <property type="project" value="InterPro"/>
</dbReference>
<keyword evidence="3 6" id="KW-0812">Transmembrane</keyword>
<dbReference type="PANTHER" id="PTHR34820:SF4">
    <property type="entry name" value="INNER MEMBRANE PROTEIN YEBZ"/>
    <property type="match status" value="1"/>
</dbReference>
<dbReference type="InterPro" id="IPR032694">
    <property type="entry name" value="CopC/D"/>
</dbReference>
<keyword evidence="2" id="KW-1003">Cell membrane</keyword>
<feature type="transmembrane region" description="Helical" evidence="6">
    <location>
        <begin position="275"/>
        <end position="294"/>
    </location>
</feature>
<feature type="transmembrane region" description="Helical" evidence="6">
    <location>
        <begin position="12"/>
        <end position="29"/>
    </location>
</feature>
<evidence type="ECO:0000256" key="3">
    <source>
        <dbReference type="ARBA" id="ARBA00022692"/>
    </source>
</evidence>
<comment type="subcellular location">
    <subcellularLocation>
        <location evidence="1">Cell membrane</location>
        <topology evidence="1">Multi-pass membrane protein</topology>
    </subcellularLocation>
</comment>
<protein>
    <submittedName>
        <fullName evidence="8">Copper resistance protein D</fullName>
    </submittedName>
</protein>
<feature type="transmembrane region" description="Helical" evidence="6">
    <location>
        <begin position="85"/>
        <end position="105"/>
    </location>
</feature>
<keyword evidence="5 6" id="KW-0472">Membrane</keyword>
<accession>A0A1S1HEA7</accession>
<evidence type="ECO:0000313" key="8">
    <source>
        <dbReference type="EMBL" id="OHT18830.1"/>
    </source>
</evidence>
<dbReference type="EMBL" id="MIPT01000001">
    <property type="protein sequence ID" value="OHT18830.1"/>
    <property type="molecule type" value="Genomic_DNA"/>
</dbReference>
<feature type="transmembrane region" description="Helical" evidence="6">
    <location>
        <begin position="41"/>
        <end position="65"/>
    </location>
</feature>
<feature type="domain" description="Copper resistance protein D" evidence="7">
    <location>
        <begin position="182"/>
        <end position="288"/>
    </location>
</feature>
<evidence type="ECO:0000256" key="6">
    <source>
        <dbReference type="SAM" id="Phobius"/>
    </source>
</evidence>
<dbReference type="Pfam" id="PF05425">
    <property type="entry name" value="CopD"/>
    <property type="match status" value="1"/>
</dbReference>
<dbReference type="InterPro" id="IPR008457">
    <property type="entry name" value="Cu-R_CopD_dom"/>
</dbReference>
<gene>
    <name evidence="8" type="primary">copD_1</name>
    <name evidence="8" type="ORF">BHE75_00809</name>
</gene>
<dbReference type="NCBIfam" id="NF033808">
    <property type="entry name" value="copper_CopD"/>
    <property type="match status" value="1"/>
</dbReference>
<organism evidence="8 9">
    <name type="scientific">Edaphosphingomonas haloaromaticamans</name>
    <dbReference type="NCBI Taxonomy" id="653954"/>
    <lineage>
        <taxon>Bacteria</taxon>
        <taxon>Pseudomonadati</taxon>
        <taxon>Pseudomonadota</taxon>
        <taxon>Alphaproteobacteria</taxon>
        <taxon>Sphingomonadales</taxon>
        <taxon>Rhizorhabdaceae</taxon>
        <taxon>Edaphosphingomonas</taxon>
    </lineage>
</organism>
<evidence type="ECO:0000256" key="1">
    <source>
        <dbReference type="ARBA" id="ARBA00004651"/>
    </source>
</evidence>
<dbReference type="OrthoDB" id="7558712at2"/>
<dbReference type="InterPro" id="IPR047689">
    <property type="entry name" value="CopD"/>
</dbReference>
<feature type="transmembrane region" description="Helical" evidence="6">
    <location>
        <begin position="188"/>
        <end position="209"/>
    </location>
</feature>
<evidence type="ECO:0000256" key="4">
    <source>
        <dbReference type="ARBA" id="ARBA00022989"/>
    </source>
</evidence>
<dbReference type="GO" id="GO:0005886">
    <property type="term" value="C:plasma membrane"/>
    <property type="evidence" value="ECO:0007669"/>
    <property type="project" value="UniProtKB-SubCell"/>
</dbReference>
<keyword evidence="4 6" id="KW-1133">Transmembrane helix</keyword>
<name>A0A1S1HEA7_9SPHN</name>
<proteinExistence type="predicted"/>
<evidence type="ECO:0000259" key="7">
    <source>
        <dbReference type="Pfam" id="PF05425"/>
    </source>
</evidence>
<evidence type="ECO:0000256" key="2">
    <source>
        <dbReference type="ARBA" id="ARBA00022475"/>
    </source>
</evidence>
<keyword evidence="9" id="KW-1185">Reference proteome</keyword>
<dbReference type="Proteomes" id="UP000179467">
    <property type="component" value="Unassembled WGS sequence"/>
</dbReference>
<evidence type="ECO:0000256" key="5">
    <source>
        <dbReference type="ARBA" id="ARBA00023136"/>
    </source>
</evidence>
<evidence type="ECO:0000313" key="9">
    <source>
        <dbReference type="Proteomes" id="UP000179467"/>
    </source>
</evidence>
<reference evidence="8 9" key="1">
    <citation type="submission" date="2016-09" db="EMBL/GenBank/DDBJ databases">
        <title>Metabolic pathway, cell adaptation mechanisms and a novel monoxygenase revealed through proteogenomic-transcription analysis of a Sphingomonas haloaromaticamans strain degrading the fungicide ortho-phenylphenol.</title>
        <authorList>
            <person name="Perruchon C."/>
            <person name="Papadopoulou E.S."/>
            <person name="Rousidou C."/>
            <person name="Vasileiadis S."/>
            <person name="Tanou G."/>
            <person name="Amoutzias G."/>
            <person name="Molassiotis A."/>
            <person name="Karpouzas D.G."/>
        </authorList>
    </citation>
    <scope>NUCLEOTIDE SEQUENCE [LARGE SCALE GENOMIC DNA]</scope>
    <source>
        <strain evidence="8 9">P3</strain>
    </source>
</reference>
<comment type="caution">
    <text evidence="8">The sequence shown here is derived from an EMBL/GenBank/DDBJ whole genome shotgun (WGS) entry which is preliminary data.</text>
</comment>
<feature type="transmembrane region" description="Helical" evidence="6">
    <location>
        <begin position="221"/>
        <end position="242"/>
    </location>
</feature>
<sequence length="295" mass="30315">MATWVAIGLRFAAYADLMLLAGLALGGGLGRHAPAIGSRVIGWLAALGAVITLTQFGATCLAMTGNDIAALDREMLKFMAFETPMGISHIVRTAALGLLAVLWSTRRAGRPIIAALALVALGSLAWSGHAAASEAALGWMHRASDIVHLVAGAMWIAALVMFARILLFDFEAPGAMAPAVSALERFSGVGTIIVGAIVVTGSINLLAIVGVDGLAATFGTAYGKLLLLKLALFAAMLGLAGFNRWQLVPGIRATLGGGEQLTAVRGLRRAIMAETTLAVLILAVVAILGTLSPID</sequence>
<dbReference type="AlphaFoldDB" id="A0A1S1HEA7"/>
<feature type="transmembrane region" description="Helical" evidence="6">
    <location>
        <begin position="146"/>
        <end position="167"/>
    </location>
</feature>
<feature type="transmembrane region" description="Helical" evidence="6">
    <location>
        <begin position="112"/>
        <end position="131"/>
    </location>
</feature>